<evidence type="ECO:0000256" key="3">
    <source>
        <dbReference type="ARBA" id="ARBA00022898"/>
    </source>
</evidence>
<evidence type="ECO:0000313" key="11">
    <source>
        <dbReference type="Proteomes" id="UP000287176"/>
    </source>
</evidence>
<dbReference type="CDD" id="cd00614">
    <property type="entry name" value="CGS_like"/>
    <property type="match status" value="1"/>
</dbReference>
<dbReference type="InterPro" id="IPR000277">
    <property type="entry name" value="Cys/Met-Metab_PyrdxlP-dep_enz"/>
</dbReference>
<evidence type="ECO:0000256" key="5">
    <source>
        <dbReference type="ARBA" id="ARBA00046315"/>
    </source>
</evidence>
<organism evidence="10 11">
    <name type="scientific">SAR324 cluster bacterium</name>
    <dbReference type="NCBI Taxonomy" id="2024889"/>
    <lineage>
        <taxon>Bacteria</taxon>
        <taxon>Deltaproteobacteria</taxon>
        <taxon>SAR324 cluster</taxon>
    </lineage>
</organism>
<sequence length="401" mass="44870">MNKKTDSSVLREDTKVVVSGRDIKNYGGVINPPVYHGSTILAESVESYNSRYLEAKEGEQVMVYGTMGNPTAWALENAIAELEGGYHCSTYPSGLAAISVALMAFLKSGDHLLMTDSLYAPTRRFCDTVLRRFGVETTYYDPLIGAEIESLMRPNTAVIFTESPGSNTFEVQDIPAIAEVARKHGAITQLDNTWASPLYFKPFEHGVDISIQAATKYIVGHSDVLLGSVTTTRENWKILRDCTWHFGQCVAPDDLYLAQRGLRTMAVRLRQHQKSSLEIAEWLSNRNEVRQVLYPALPDAPGHEIWKRDFLGASGLFGVELETFSQKAVEKMIDEMRLFGIGSSWGGYESLILPVNVRDLRTASPWRFEGPLLRLHIGLEDVDDLKDDLNDGLERLRNFQS</sequence>
<dbReference type="NCBIfam" id="TIGR01324">
    <property type="entry name" value="cysta_beta_ly_B"/>
    <property type="match status" value="1"/>
</dbReference>
<proteinExistence type="inferred from homology"/>
<dbReference type="GO" id="GO:0019450">
    <property type="term" value="P:L-cysteine catabolic process to pyruvate"/>
    <property type="evidence" value="ECO:0007669"/>
    <property type="project" value="TreeGrafter"/>
</dbReference>
<dbReference type="PIRSF" id="PIRSF001434">
    <property type="entry name" value="CGS"/>
    <property type="match status" value="1"/>
</dbReference>
<evidence type="ECO:0000256" key="8">
    <source>
        <dbReference type="PIRSR" id="PIRSR001434-2"/>
    </source>
</evidence>
<dbReference type="Proteomes" id="UP000287176">
    <property type="component" value="Unassembled WGS sequence"/>
</dbReference>
<dbReference type="InterPro" id="IPR054542">
    <property type="entry name" value="Cys_met_metab_PP"/>
</dbReference>
<dbReference type="SUPFAM" id="SSF53383">
    <property type="entry name" value="PLP-dependent transferases"/>
    <property type="match status" value="1"/>
</dbReference>
<protein>
    <submittedName>
        <fullName evidence="10">Cystathionine beta-lyase</fullName>
        <ecNumber evidence="10">4.4.1.8</ecNumber>
    </submittedName>
</protein>
<comment type="catalytic activity">
    <reaction evidence="6">
        <text>L,L-cystathionine + H2O = L-homocysteine + pyruvate + NH4(+)</text>
        <dbReference type="Rhea" id="RHEA:13965"/>
        <dbReference type="ChEBI" id="CHEBI:15361"/>
        <dbReference type="ChEBI" id="CHEBI:15377"/>
        <dbReference type="ChEBI" id="CHEBI:28938"/>
        <dbReference type="ChEBI" id="CHEBI:58161"/>
        <dbReference type="ChEBI" id="CHEBI:58199"/>
    </reaction>
</comment>
<gene>
    <name evidence="10" type="primary">metC</name>
    <name evidence="10" type="ORF">DSY94_02775</name>
</gene>
<dbReference type="InterPro" id="IPR006233">
    <property type="entry name" value="Cys_b_lyase_bac"/>
</dbReference>
<dbReference type="AlphaFoldDB" id="A0A432GQX9"/>
<dbReference type="Pfam" id="PF01053">
    <property type="entry name" value="Cys_Met_Meta_PP"/>
    <property type="match status" value="1"/>
</dbReference>
<comment type="catalytic activity">
    <reaction evidence="7">
        <text>an S-substituted L-cysteine + H2O = a thiol + pyruvate + NH4(+)</text>
        <dbReference type="Rhea" id="RHEA:18121"/>
        <dbReference type="ChEBI" id="CHEBI:15361"/>
        <dbReference type="ChEBI" id="CHEBI:15377"/>
        <dbReference type="ChEBI" id="CHEBI:28938"/>
        <dbReference type="ChEBI" id="CHEBI:29256"/>
        <dbReference type="ChEBI" id="CHEBI:58717"/>
        <dbReference type="EC" id="4.4.1.13"/>
    </reaction>
</comment>
<dbReference type="PANTHER" id="PTHR43500">
    <property type="entry name" value="CYSTATHIONINE BETA-LYASE-RELATED"/>
    <property type="match status" value="1"/>
</dbReference>
<dbReference type="PROSITE" id="PS00868">
    <property type="entry name" value="CYS_MET_METAB_PP"/>
    <property type="match status" value="1"/>
</dbReference>
<keyword evidence="4 10" id="KW-0456">Lyase</keyword>
<dbReference type="EC" id="4.4.1.8" evidence="10"/>
<dbReference type="Gene3D" id="3.40.640.10">
    <property type="entry name" value="Type I PLP-dependent aspartate aminotransferase-like (Major domain)"/>
    <property type="match status" value="1"/>
</dbReference>
<reference evidence="10 11" key="1">
    <citation type="submission" date="2018-06" db="EMBL/GenBank/DDBJ databases">
        <title>Combined omics and stable isotope probing to characterize newly discovered Mariana Back-Arc vent microbial communities.</title>
        <authorList>
            <person name="Trembath-Reichert E."/>
            <person name="Huber J.A."/>
        </authorList>
    </citation>
    <scope>NUCLEOTIDE SEQUENCE [LARGE SCALE GENOMIC DNA]</scope>
    <source>
        <strain evidence="10">MAG 24</strain>
    </source>
</reference>
<evidence type="ECO:0000256" key="9">
    <source>
        <dbReference type="RuleBase" id="RU362118"/>
    </source>
</evidence>
<dbReference type="InterPro" id="IPR015421">
    <property type="entry name" value="PyrdxlP-dep_Trfase_major"/>
</dbReference>
<evidence type="ECO:0000256" key="4">
    <source>
        <dbReference type="ARBA" id="ARBA00023239"/>
    </source>
</evidence>
<name>A0A432GQX9_9DELT</name>
<comment type="similarity">
    <text evidence="2 9">Belongs to the trans-sulfuration enzymes family.</text>
</comment>
<dbReference type="GO" id="GO:0047804">
    <property type="term" value="F:cysteine-S-conjugate beta-lyase activity"/>
    <property type="evidence" value="ECO:0007669"/>
    <property type="project" value="UniProtKB-EC"/>
</dbReference>
<dbReference type="GO" id="GO:0019346">
    <property type="term" value="P:transsulfuration"/>
    <property type="evidence" value="ECO:0007669"/>
    <property type="project" value="InterPro"/>
</dbReference>
<evidence type="ECO:0000256" key="1">
    <source>
        <dbReference type="ARBA" id="ARBA00001933"/>
    </source>
</evidence>
<dbReference type="InterPro" id="IPR015424">
    <property type="entry name" value="PyrdxlP-dep_Trfase"/>
</dbReference>
<keyword evidence="3 8" id="KW-0663">Pyridoxal phosphate</keyword>
<dbReference type="FunFam" id="3.40.640.10:FF:000046">
    <property type="entry name" value="Cystathionine gamma-lyase"/>
    <property type="match status" value="1"/>
</dbReference>
<accession>A0A432GQX9</accession>
<dbReference type="GO" id="GO:0030170">
    <property type="term" value="F:pyridoxal phosphate binding"/>
    <property type="evidence" value="ECO:0007669"/>
    <property type="project" value="InterPro"/>
</dbReference>
<evidence type="ECO:0000313" key="10">
    <source>
        <dbReference type="EMBL" id="RTZ85945.1"/>
    </source>
</evidence>
<comment type="pathway">
    <text evidence="5">Amino-acid biosynthesis; L-methionine biosynthesis via de novo pathway; L-homocysteine from L-cystathionine: step 1/1.</text>
</comment>
<evidence type="ECO:0000256" key="2">
    <source>
        <dbReference type="ARBA" id="ARBA00009077"/>
    </source>
</evidence>
<evidence type="ECO:0000256" key="7">
    <source>
        <dbReference type="ARBA" id="ARBA00047625"/>
    </source>
</evidence>
<dbReference type="PANTHER" id="PTHR43500:SF1">
    <property type="entry name" value="CYSTATHIONINE BETA-LYASE-RELATED"/>
    <property type="match status" value="1"/>
</dbReference>
<dbReference type="EMBL" id="QNZI01000074">
    <property type="protein sequence ID" value="RTZ85945.1"/>
    <property type="molecule type" value="Genomic_DNA"/>
</dbReference>
<evidence type="ECO:0000256" key="6">
    <source>
        <dbReference type="ARBA" id="ARBA00047517"/>
    </source>
</evidence>
<feature type="modified residue" description="N6-(pyridoxal phosphate)lysine" evidence="8">
    <location>
        <position position="216"/>
    </location>
</feature>
<dbReference type="Gene3D" id="3.90.1150.10">
    <property type="entry name" value="Aspartate Aminotransferase, domain 1"/>
    <property type="match status" value="1"/>
</dbReference>
<comment type="cofactor">
    <cofactor evidence="1 9">
        <name>pyridoxal 5'-phosphate</name>
        <dbReference type="ChEBI" id="CHEBI:597326"/>
    </cofactor>
</comment>
<comment type="caution">
    <text evidence="10">The sequence shown here is derived from an EMBL/GenBank/DDBJ whole genome shotgun (WGS) entry which is preliminary data.</text>
</comment>
<dbReference type="InterPro" id="IPR015422">
    <property type="entry name" value="PyrdxlP-dep_Trfase_small"/>
</dbReference>